<protein>
    <recommendedName>
        <fullName evidence="17">cGMP-dependent protein kinase</fullName>
        <ecNumber evidence="5">2.7.11.1</ecNumber>
        <ecNumber evidence="4">2.7.11.12</ecNumber>
    </recommendedName>
</protein>
<evidence type="ECO:0000256" key="2">
    <source>
        <dbReference type="ARBA" id="ARBA00004308"/>
    </source>
</evidence>
<keyword evidence="12 22" id="KW-0547">Nucleotide-binding</keyword>
<dbReference type="GO" id="GO:0004692">
    <property type="term" value="F:cGMP-dependent protein kinase activity"/>
    <property type="evidence" value="ECO:0007669"/>
    <property type="project" value="UniProtKB-EC"/>
</dbReference>
<dbReference type="GO" id="GO:0005952">
    <property type="term" value="C:cAMP-dependent protein kinase complex"/>
    <property type="evidence" value="ECO:0007669"/>
    <property type="project" value="TreeGrafter"/>
</dbReference>
<evidence type="ECO:0000256" key="1">
    <source>
        <dbReference type="ARBA" id="ARBA00001946"/>
    </source>
</evidence>
<evidence type="ECO:0000256" key="17">
    <source>
        <dbReference type="ARBA" id="ARBA00024113"/>
    </source>
</evidence>
<comment type="catalytic activity">
    <reaction evidence="20">
        <text>L-threonyl-[protein] + ATP = O-phospho-L-threonyl-[protein] + ADP + H(+)</text>
        <dbReference type="Rhea" id="RHEA:46608"/>
        <dbReference type="Rhea" id="RHEA-COMP:11060"/>
        <dbReference type="Rhea" id="RHEA-COMP:11605"/>
        <dbReference type="ChEBI" id="CHEBI:15378"/>
        <dbReference type="ChEBI" id="CHEBI:30013"/>
        <dbReference type="ChEBI" id="CHEBI:30616"/>
        <dbReference type="ChEBI" id="CHEBI:61977"/>
        <dbReference type="ChEBI" id="CHEBI:456216"/>
        <dbReference type="EC" id="2.7.11.1"/>
    </reaction>
</comment>
<evidence type="ECO:0000259" key="24">
    <source>
        <dbReference type="PROSITE" id="PS50011"/>
    </source>
</evidence>
<dbReference type="PROSITE" id="PS00107">
    <property type="entry name" value="PROTEIN_KINASE_ATP"/>
    <property type="match status" value="1"/>
</dbReference>
<dbReference type="EMBL" id="BRXX01000362">
    <property type="protein sequence ID" value="GMI07319.1"/>
    <property type="molecule type" value="Genomic_DNA"/>
</dbReference>
<dbReference type="InterPro" id="IPR008271">
    <property type="entry name" value="Ser/Thr_kinase_AS"/>
</dbReference>
<evidence type="ECO:0000256" key="5">
    <source>
        <dbReference type="ARBA" id="ARBA00012513"/>
    </source>
</evidence>
<evidence type="ECO:0000313" key="28">
    <source>
        <dbReference type="Proteomes" id="UP001165160"/>
    </source>
</evidence>
<dbReference type="GO" id="GO:0004691">
    <property type="term" value="F:cAMP-dependent protein kinase activity"/>
    <property type="evidence" value="ECO:0007669"/>
    <property type="project" value="TreeGrafter"/>
</dbReference>
<keyword evidence="14 22" id="KW-0067">ATP-binding</keyword>
<feature type="region of interest" description="Disordered" evidence="23">
    <location>
        <begin position="1"/>
        <end position="73"/>
    </location>
</feature>
<keyword evidence="28" id="KW-1185">Reference proteome</keyword>
<evidence type="ECO:0000256" key="15">
    <source>
        <dbReference type="ARBA" id="ARBA00022842"/>
    </source>
</evidence>
<evidence type="ECO:0000256" key="13">
    <source>
        <dbReference type="ARBA" id="ARBA00022777"/>
    </source>
</evidence>
<dbReference type="PANTHER" id="PTHR24353">
    <property type="entry name" value="CYCLIC NUCLEOTIDE-DEPENDENT PROTEIN KINASE"/>
    <property type="match status" value="1"/>
</dbReference>
<feature type="domain" description="Cyclic nucleotide-binding" evidence="25">
    <location>
        <begin position="287"/>
        <end position="391"/>
    </location>
</feature>
<evidence type="ECO:0000259" key="25">
    <source>
        <dbReference type="PROSITE" id="PS50042"/>
    </source>
</evidence>
<dbReference type="PROSITE" id="PS51285">
    <property type="entry name" value="AGC_KINASE_CTER"/>
    <property type="match status" value="1"/>
</dbReference>
<keyword evidence="8" id="KW-0140">cGMP</keyword>
<evidence type="ECO:0000256" key="12">
    <source>
        <dbReference type="ARBA" id="ARBA00022741"/>
    </source>
</evidence>
<dbReference type="PROSITE" id="PS50011">
    <property type="entry name" value="PROTEIN_KINASE_DOM"/>
    <property type="match status" value="1"/>
</dbReference>
<dbReference type="CDD" id="cd00038">
    <property type="entry name" value="CAP_ED"/>
    <property type="match status" value="3"/>
</dbReference>
<evidence type="ECO:0000256" key="21">
    <source>
        <dbReference type="ARBA" id="ARBA00048679"/>
    </source>
</evidence>
<dbReference type="EC" id="2.7.11.12" evidence="4"/>
<dbReference type="InterPro" id="IPR000595">
    <property type="entry name" value="cNMP-bd_dom"/>
</dbReference>
<comment type="catalytic activity">
    <reaction evidence="19">
        <text>L-seryl-[protein] + ATP = O-phospho-L-seryl-[protein] + ADP + H(+)</text>
        <dbReference type="Rhea" id="RHEA:17989"/>
        <dbReference type="Rhea" id="RHEA-COMP:9863"/>
        <dbReference type="Rhea" id="RHEA-COMP:11604"/>
        <dbReference type="ChEBI" id="CHEBI:15378"/>
        <dbReference type="ChEBI" id="CHEBI:29999"/>
        <dbReference type="ChEBI" id="CHEBI:30616"/>
        <dbReference type="ChEBI" id="CHEBI:83421"/>
        <dbReference type="ChEBI" id="CHEBI:456216"/>
        <dbReference type="EC" id="2.7.11.12"/>
    </reaction>
</comment>
<feature type="binding site" evidence="22">
    <location>
        <position position="628"/>
    </location>
    <ligand>
        <name>ATP</name>
        <dbReference type="ChEBI" id="CHEBI:30616"/>
    </ligand>
</feature>
<dbReference type="PRINTS" id="PR00103">
    <property type="entry name" value="CAMPKINASE"/>
</dbReference>
<feature type="domain" description="Cyclic nucleotide-binding" evidence="25">
    <location>
        <begin position="169"/>
        <end position="284"/>
    </location>
</feature>
<dbReference type="InterPro" id="IPR018490">
    <property type="entry name" value="cNMP-bd_dom_sf"/>
</dbReference>
<dbReference type="Pfam" id="PF00069">
    <property type="entry name" value="Pkinase"/>
    <property type="match status" value="1"/>
</dbReference>
<dbReference type="SMART" id="SM00220">
    <property type="entry name" value="S_TKc"/>
    <property type="match status" value="1"/>
</dbReference>
<keyword evidence="11" id="KW-0479">Metal-binding</keyword>
<feature type="domain" description="Cyclic nucleotide-binding" evidence="25">
    <location>
        <begin position="411"/>
        <end position="533"/>
    </location>
</feature>
<dbReference type="AlphaFoldDB" id="A0A9W7CMF8"/>
<dbReference type="GO" id="GO:0005524">
    <property type="term" value="F:ATP binding"/>
    <property type="evidence" value="ECO:0007669"/>
    <property type="project" value="UniProtKB-UniRule"/>
</dbReference>
<dbReference type="InterPro" id="IPR018488">
    <property type="entry name" value="cNMP-bd_CS"/>
</dbReference>
<dbReference type="Gene3D" id="2.60.120.10">
    <property type="entry name" value="Jelly Rolls"/>
    <property type="match status" value="3"/>
</dbReference>
<dbReference type="InterPro" id="IPR000961">
    <property type="entry name" value="AGC-kinase_C"/>
</dbReference>
<dbReference type="GO" id="GO:0030553">
    <property type="term" value="F:cGMP binding"/>
    <property type="evidence" value="ECO:0007669"/>
    <property type="project" value="UniProtKB-KW"/>
</dbReference>
<evidence type="ECO:0000259" key="26">
    <source>
        <dbReference type="PROSITE" id="PS51285"/>
    </source>
</evidence>
<evidence type="ECO:0000256" key="19">
    <source>
        <dbReference type="ARBA" id="ARBA00047462"/>
    </source>
</evidence>
<evidence type="ECO:0000256" key="16">
    <source>
        <dbReference type="ARBA" id="ARBA00022992"/>
    </source>
</evidence>
<keyword evidence="13" id="KW-0418">Kinase</keyword>
<dbReference type="GO" id="GO:0046872">
    <property type="term" value="F:metal ion binding"/>
    <property type="evidence" value="ECO:0007669"/>
    <property type="project" value="UniProtKB-KW"/>
</dbReference>
<dbReference type="EC" id="2.7.11.1" evidence="5"/>
<evidence type="ECO:0000256" key="4">
    <source>
        <dbReference type="ARBA" id="ARBA00012428"/>
    </source>
</evidence>
<name>A0A9W7CMF8_9STRA</name>
<evidence type="ECO:0000256" key="10">
    <source>
        <dbReference type="ARBA" id="ARBA00022679"/>
    </source>
</evidence>
<keyword evidence="16" id="KW-0142">cGMP-binding</keyword>
<keyword evidence="15" id="KW-0460">Magnesium</keyword>
<feature type="compositionally biased region" description="Polar residues" evidence="23">
    <location>
        <begin position="1"/>
        <end position="31"/>
    </location>
</feature>
<evidence type="ECO:0000256" key="8">
    <source>
        <dbReference type="ARBA" id="ARBA00022535"/>
    </source>
</evidence>
<dbReference type="FunFam" id="1.10.510.10:FF:000024">
    <property type="entry name" value="Probable serine/threonine-protein kinase cot-1"/>
    <property type="match status" value="1"/>
</dbReference>
<dbReference type="FunFam" id="3.30.200.20:FF:000042">
    <property type="entry name" value="Aurora kinase A"/>
    <property type="match status" value="1"/>
</dbReference>
<evidence type="ECO:0000313" key="27">
    <source>
        <dbReference type="EMBL" id="GMI07319.1"/>
    </source>
</evidence>
<comment type="cofactor">
    <cofactor evidence="1">
        <name>Mg(2+)</name>
        <dbReference type="ChEBI" id="CHEBI:18420"/>
    </cofactor>
</comment>
<dbReference type="Pfam" id="PF00027">
    <property type="entry name" value="cNMP_binding"/>
    <property type="match status" value="3"/>
</dbReference>
<dbReference type="PROSITE" id="PS50042">
    <property type="entry name" value="CNMP_BINDING_3"/>
    <property type="match status" value="3"/>
</dbReference>
<keyword evidence="10" id="KW-0808">Transferase</keyword>
<keyword evidence="7" id="KW-0723">Serine/threonine-protein kinase</keyword>
<feature type="domain" description="Protein kinase" evidence="24">
    <location>
        <begin position="598"/>
        <end position="873"/>
    </location>
</feature>
<feature type="compositionally biased region" description="Basic and acidic residues" evidence="23">
    <location>
        <begin position="52"/>
        <end position="61"/>
    </location>
</feature>
<dbReference type="Gene3D" id="1.10.510.10">
    <property type="entry name" value="Transferase(Phosphotransferase) domain 1"/>
    <property type="match status" value="1"/>
</dbReference>
<keyword evidence="6" id="KW-0963">Cytoplasm</keyword>
<accession>A0A9W7CMF8</accession>
<evidence type="ECO:0000256" key="22">
    <source>
        <dbReference type="PROSITE-ProRule" id="PRU10141"/>
    </source>
</evidence>
<dbReference type="Gene3D" id="3.30.200.20">
    <property type="entry name" value="Phosphorylase Kinase, domain 1"/>
    <property type="match status" value="1"/>
</dbReference>
<comment type="catalytic activity">
    <reaction evidence="18">
        <text>L-threonyl-[protein] + ATP = O-phospho-L-threonyl-[protein] + ADP + H(+)</text>
        <dbReference type="Rhea" id="RHEA:46608"/>
        <dbReference type="Rhea" id="RHEA-COMP:11060"/>
        <dbReference type="Rhea" id="RHEA-COMP:11605"/>
        <dbReference type="ChEBI" id="CHEBI:15378"/>
        <dbReference type="ChEBI" id="CHEBI:30013"/>
        <dbReference type="ChEBI" id="CHEBI:30616"/>
        <dbReference type="ChEBI" id="CHEBI:61977"/>
        <dbReference type="ChEBI" id="CHEBI:456216"/>
        <dbReference type="EC" id="2.7.11.12"/>
    </reaction>
</comment>
<dbReference type="InterPro" id="IPR000719">
    <property type="entry name" value="Prot_kinase_dom"/>
</dbReference>
<gene>
    <name evidence="27" type="ORF">TrVE_jg848</name>
</gene>
<dbReference type="SUPFAM" id="SSF51206">
    <property type="entry name" value="cAMP-binding domain-like"/>
    <property type="match status" value="3"/>
</dbReference>
<organism evidence="27 28">
    <name type="scientific">Triparma verrucosa</name>
    <dbReference type="NCBI Taxonomy" id="1606542"/>
    <lineage>
        <taxon>Eukaryota</taxon>
        <taxon>Sar</taxon>
        <taxon>Stramenopiles</taxon>
        <taxon>Ochrophyta</taxon>
        <taxon>Bolidophyceae</taxon>
        <taxon>Parmales</taxon>
        <taxon>Triparmaceae</taxon>
        <taxon>Triparma</taxon>
    </lineage>
</organism>
<comment type="subcellular location">
    <subcellularLocation>
        <location evidence="2">Endomembrane system</location>
    </subcellularLocation>
</comment>
<dbReference type="PANTHER" id="PTHR24353:SF37">
    <property type="entry name" value="CAMP-DEPENDENT PROTEIN KINASE CATALYTIC SUBUNIT PRKX"/>
    <property type="match status" value="1"/>
</dbReference>
<dbReference type="PROSITE" id="PS00108">
    <property type="entry name" value="PROTEIN_KINASE_ST"/>
    <property type="match status" value="1"/>
</dbReference>
<dbReference type="SUPFAM" id="SSF56112">
    <property type="entry name" value="Protein kinase-like (PK-like)"/>
    <property type="match status" value="1"/>
</dbReference>
<evidence type="ECO:0000256" key="9">
    <source>
        <dbReference type="ARBA" id="ARBA00022553"/>
    </source>
</evidence>
<keyword evidence="9" id="KW-0597">Phosphoprotein</keyword>
<dbReference type="FunFam" id="2.60.120.10:FF:000068">
    <property type="entry name" value="cGMP-dependent protein kinase"/>
    <property type="match status" value="1"/>
</dbReference>
<evidence type="ECO:0000256" key="6">
    <source>
        <dbReference type="ARBA" id="ARBA00022490"/>
    </source>
</evidence>
<evidence type="ECO:0000256" key="18">
    <source>
        <dbReference type="ARBA" id="ARBA00047298"/>
    </source>
</evidence>
<evidence type="ECO:0000256" key="3">
    <source>
        <dbReference type="ARBA" id="ARBA00006352"/>
    </source>
</evidence>
<sequence>MSSFTDISGAAPSNSRNQKLPPSRKFSTSLSDAEMKMKLLSDGGRAPSKPRKLGEEEKAEIPESVSKVEPVTESATEAIDSIKEMLDIIHSVQEMMEALNLSPLPISHHANDVADQHMKDQRKKGVEKPKRREQIIGESLDNDNVALTVYPKSDETRKIIASSLANHFLFSDLEGSGVKDVIDTMEKEDVLQDMVIIQQGEAGDKFYVLEHGSAQIKVNGEKKGILTSGAAFGELALMWNSPRAATIVAMDDCTLWSLSRPLFRRLLATSSSNQTVQLCEFLNNVPLLHPLGNQETTKIARALRSEMYSDGEYIIRQGDEGDVFYIIYKGKVVCTKNEEDGAEREMVRLKSGDFFGERALQKKEPRAANVIACGDVECFTLTLDQFNLLLGGIQEVIYHITTARVLKSVPLLSGLSEEALYSLTNIFESHKYEKGDLVITEGEEGDHFYVVHDGTVQVTQFSSSLDAEVELGTLESGHYFGEIALLTRAPRTASVKVSTDKAELLVMHRNDFQTFMAPFENEIQEQMEQREQHATVKHGKAEDYMEGVEKLDDVDAVNPYASLKQGAGVTGGRSRTESMKAKIKQKKSEMDPVVLEDLDVLCVLGMGTFGKVVMVTHRVRQNQVSALKCLAKAHLIRTHQEQNVWREKEAMQVMSHPFVVELRGTLSDTNQVYLLLEYVPGGELWSLLYEKKPKSMQGEWGGMTLKSTVLFSAMCISAFEHIHEWDFCYRDLKPENLLIDKRGYLKIADFGFAKRLPYETAGGKLEDRTFTLCGTPEYMAPEIVLSRGHDKAVDFWSVGILIYEMLCGTTPFEANNQQDTFERIVYSQRYLRFPLRFDPHAKSIIRKLLEANSALRLGSLKGGIQDIKKHLFFSAHAIKSKDDWAKLANYGFEMEYVPSISGETDSSNFSRDDEEDDSLELNSAVEEFVVGSEGDQFKDF</sequence>
<dbReference type="PROSITE" id="PS00888">
    <property type="entry name" value="CNMP_BINDING_1"/>
    <property type="match status" value="3"/>
</dbReference>
<comment type="similarity">
    <text evidence="3">Belongs to the protein kinase superfamily. AGC Ser/Thr protein kinase family. cGMP subfamily.</text>
</comment>
<dbReference type="GO" id="GO:0007010">
    <property type="term" value="P:cytoskeleton organization"/>
    <property type="evidence" value="ECO:0007669"/>
    <property type="project" value="UniProtKB-ARBA"/>
</dbReference>
<evidence type="ECO:0000256" key="14">
    <source>
        <dbReference type="ARBA" id="ARBA00022840"/>
    </source>
</evidence>
<evidence type="ECO:0000256" key="7">
    <source>
        <dbReference type="ARBA" id="ARBA00022527"/>
    </source>
</evidence>
<dbReference type="GO" id="GO:0012505">
    <property type="term" value="C:endomembrane system"/>
    <property type="evidence" value="ECO:0007669"/>
    <property type="project" value="UniProtKB-SubCell"/>
</dbReference>
<comment type="caution">
    <text evidence="27">The sequence shown here is derived from an EMBL/GenBank/DDBJ whole genome shotgun (WGS) entry which is preliminary data.</text>
</comment>
<dbReference type="PROSITE" id="PS00889">
    <property type="entry name" value="CNMP_BINDING_2"/>
    <property type="match status" value="3"/>
</dbReference>
<proteinExistence type="inferred from homology"/>
<evidence type="ECO:0000256" key="11">
    <source>
        <dbReference type="ARBA" id="ARBA00022723"/>
    </source>
</evidence>
<evidence type="ECO:0000256" key="20">
    <source>
        <dbReference type="ARBA" id="ARBA00047899"/>
    </source>
</evidence>
<dbReference type="Proteomes" id="UP001165160">
    <property type="component" value="Unassembled WGS sequence"/>
</dbReference>
<comment type="catalytic activity">
    <reaction evidence="21">
        <text>L-seryl-[protein] + ATP = O-phospho-L-seryl-[protein] + ADP + H(+)</text>
        <dbReference type="Rhea" id="RHEA:17989"/>
        <dbReference type="Rhea" id="RHEA-COMP:9863"/>
        <dbReference type="Rhea" id="RHEA-COMP:11604"/>
        <dbReference type="ChEBI" id="CHEBI:15378"/>
        <dbReference type="ChEBI" id="CHEBI:29999"/>
        <dbReference type="ChEBI" id="CHEBI:30616"/>
        <dbReference type="ChEBI" id="CHEBI:83421"/>
        <dbReference type="ChEBI" id="CHEBI:456216"/>
        <dbReference type="EC" id="2.7.11.1"/>
    </reaction>
</comment>
<dbReference type="InterPro" id="IPR017441">
    <property type="entry name" value="Protein_kinase_ATP_BS"/>
</dbReference>
<dbReference type="InterPro" id="IPR011009">
    <property type="entry name" value="Kinase-like_dom_sf"/>
</dbReference>
<dbReference type="SMART" id="SM00100">
    <property type="entry name" value="cNMP"/>
    <property type="match status" value="3"/>
</dbReference>
<dbReference type="InterPro" id="IPR014710">
    <property type="entry name" value="RmlC-like_jellyroll"/>
</dbReference>
<feature type="domain" description="AGC-kinase C-terminal" evidence="26">
    <location>
        <begin position="880"/>
        <end position="940"/>
    </location>
</feature>
<evidence type="ECO:0000256" key="23">
    <source>
        <dbReference type="SAM" id="MobiDB-lite"/>
    </source>
</evidence>
<reference evidence="28" key="1">
    <citation type="journal article" date="2023" name="Commun. Biol.">
        <title>Genome analysis of Parmales, the sister group of diatoms, reveals the evolutionary specialization of diatoms from phago-mixotrophs to photoautotrophs.</title>
        <authorList>
            <person name="Ban H."/>
            <person name="Sato S."/>
            <person name="Yoshikawa S."/>
            <person name="Yamada K."/>
            <person name="Nakamura Y."/>
            <person name="Ichinomiya M."/>
            <person name="Sato N."/>
            <person name="Blanc-Mathieu R."/>
            <person name="Endo H."/>
            <person name="Kuwata A."/>
            <person name="Ogata H."/>
        </authorList>
    </citation>
    <scope>NUCLEOTIDE SEQUENCE [LARGE SCALE GENOMIC DNA]</scope>
    <source>
        <strain evidence="28">NIES 3699</strain>
    </source>
</reference>